<dbReference type="PANTHER" id="PTHR43464">
    <property type="entry name" value="METHYLTRANSFERASE"/>
    <property type="match status" value="1"/>
</dbReference>
<evidence type="ECO:0000313" key="6">
    <source>
        <dbReference type="Proteomes" id="UP000766904"/>
    </source>
</evidence>
<evidence type="ECO:0000259" key="4">
    <source>
        <dbReference type="Pfam" id="PF13649"/>
    </source>
</evidence>
<dbReference type="RefSeq" id="WP_148856868.1">
    <property type="nucleotide sequence ID" value="NZ_PHNJ01000002.1"/>
</dbReference>
<keyword evidence="6" id="KW-1185">Reference proteome</keyword>
<gene>
    <name evidence="5" type="ORF">CV102_05485</name>
</gene>
<evidence type="ECO:0000256" key="2">
    <source>
        <dbReference type="ARBA" id="ARBA00022679"/>
    </source>
</evidence>
<evidence type="ECO:0000256" key="1">
    <source>
        <dbReference type="ARBA" id="ARBA00022603"/>
    </source>
</evidence>
<dbReference type="Proteomes" id="UP000766904">
    <property type="component" value="Unassembled WGS sequence"/>
</dbReference>
<protein>
    <submittedName>
        <fullName evidence="5">Methyltransferase type 11</fullName>
    </submittedName>
</protein>
<accession>A0A8J8Q5K8</accession>
<reference evidence="5" key="1">
    <citation type="submission" date="2017-11" db="EMBL/GenBank/DDBJ databases">
        <authorList>
            <person name="Kajale S.C."/>
            <person name="Sharma A."/>
        </authorList>
    </citation>
    <scope>NUCLEOTIDE SEQUENCE</scope>
    <source>
        <strain evidence="5">LS1_42</strain>
    </source>
</reference>
<dbReference type="CDD" id="cd02440">
    <property type="entry name" value="AdoMet_MTases"/>
    <property type="match status" value="1"/>
</dbReference>
<evidence type="ECO:0000313" key="5">
    <source>
        <dbReference type="EMBL" id="TYL39736.1"/>
    </source>
</evidence>
<keyword evidence="3" id="KW-0949">S-adenosyl-L-methionine</keyword>
<dbReference type="GO" id="GO:0032259">
    <property type="term" value="P:methylation"/>
    <property type="evidence" value="ECO:0007669"/>
    <property type="project" value="UniProtKB-KW"/>
</dbReference>
<dbReference type="Pfam" id="PF13649">
    <property type="entry name" value="Methyltransf_25"/>
    <property type="match status" value="1"/>
</dbReference>
<comment type="caution">
    <text evidence="5">The sequence shown here is derived from an EMBL/GenBank/DDBJ whole genome shotgun (WGS) entry which is preliminary data.</text>
</comment>
<dbReference type="InterPro" id="IPR029063">
    <property type="entry name" value="SAM-dependent_MTases_sf"/>
</dbReference>
<dbReference type="AlphaFoldDB" id="A0A8J8Q5K8"/>
<dbReference type="SUPFAM" id="SSF53335">
    <property type="entry name" value="S-adenosyl-L-methionine-dependent methyltransferases"/>
    <property type="match status" value="1"/>
</dbReference>
<dbReference type="PANTHER" id="PTHR43464:SF19">
    <property type="entry name" value="UBIQUINONE BIOSYNTHESIS O-METHYLTRANSFERASE, MITOCHONDRIAL"/>
    <property type="match status" value="1"/>
</dbReference>
<proteinExistence type="predicted"/>
<organism evidence="5 6">
    <name type="scientific">Natronococcus pandeyae</name>
    <dbReference type="NCBI Taxonomy" id="2055836"/>
    <lineage>
        <taxon>Archaea</taxon>
        <taxon>Methanobacteriati</taxon>
        <taxon>Methanobacteriota</taxon>
        <taxon>Stenosarchaea group</taxon>
        <taxon>Halobacteria</taxon>
        <taxon>Halobacteriales</taxon>
        <taxon>Natrialbaceae</taxon>
        <taxon>Natronococcus</taxon>
    </lineage>
</organism>
<keyword evidence="2" id="KW-0808">Transferase</keyword>
<keyword evidence="1 5" id="KW-0489">Methyltransferase</keyword>
<name>A0A8J8Q5K8_9EURY</name>
<evidence type="ECO:0000256" key="3">
    <source>
        <dbReference type="ARBA" id="ARBA00022691"/>
    </source>
</evidence>
<dbReference type="Gene3D" id="3.40.50.150">
    <property type="entry name" value="Vaccinia Virus protein VP39"/>
    <property type="match status" value="1"/>
</dbReference>
<dbReference type="InterPro" id="IPR041698">
    <property type="entry name" value="Methyltransf_25"/>
</dbReference>
<dbReference type="EMBL" id="PHNJ01000002">
    <property type="protein sequence ID" value="TYL39736.1"/>
    <property type="molecule type" value="Genomic_DNA"/>
</dbReference>
<sequence length="249" mass="27389">MAITARQAADPLGRAMRDYQRGTLGTLRYRDGATTQDGRVAEYYFESPEHWADERIAVLERIANRDGPVLDVGCGAGQYACWLQERGLEVTGIDASPHAVEAAREQGLENARVMDMFDLTFDPGRFATVQVFGTQLGLAASFAGVRELLGSVARITDEDGVAVVDNYDPNAIADDLLGYRPDPRDGVAHRCFHLEYEPNDESETVVGPTLHFLLFGPDRLADATIGTPWRVADIVREERTYVAVLEKSA</sequence>
<dbReference type="GO" id="GO:0008168">
    <property type="term" value="F:methyltransferase activity"/>
    <property type="evidence" value="ECO:0007669"/>
    <property type="project" value="UniProtKB-KW"/>
</dbReference>
<feature type="domain" description="Methyltransferase" evidence="4">
    <location>
        <begin position="69"/>
        <end position="160"/>
    </location>
</feature>
<dbReference type="OrthoDB" id="56895at2157"/>